<organism evidence="1">
    <name type="scientific">Myoviridae sp. ctisV53</name>
    <dbReference type="NCBI Taxonomy" id="2825156"/>
    <lineage>
        <taxon>Viruses</taxon>
        <taxon>Duplodnaviria</taxon>
        <taxon>Heunggongvirae</taxon>
        <taxon>Uroviricota</taxon>
        <taxon>Caudoviricetes</taxon>
    </lineage>
</organism>
<dbReference type="EMBL" id="BK015461">
    <property type="protein sequence ID" value="DAE08037.1"/>
    <property type="molecule type" value="Genomic_DNA"/>
</dbReference>
<protein>
    <submittedName>
        <fullName evidence="1">Uncharacterized protein</fullName>
    </submittedName>
</protein>
<evidence type="ECO:0000313" key="1">
    <source>
        <dbReference type="EMBL" id="DAE08037.1"/>
    </source>
</evidence>
<reference evidence="1" key="1">
    <citation type="journal article" date="2021" name="Proc. Natl. Acad. Sci. U.S.A.">
        <title>A Catalog of Tens of Thousands of Viruses from Human Metagenomes Reveals Hidden Associations with Chronic Diseases.</title>
        <authorList>
            <person name="Tisza M.J."/>
            <person name="Buck C.B."/>
        </authorList>
    </citation>
    <scope>NUCLEOTIDE SEQUENCE</scope>
    <source>
        <strain evidence="1">CtisV53</strain>
    </source>
</reference>
<name>A0A8S5PND8_9CAUD</name>
<sequence length="31" mass="3411">MKSDAPRGAVRALRDVVLRCFFVCIAGVACW</sequence>
<dbReference type="PROSITE" id="PS51257">
    <property type="entry name" value="PROKAR_LIPOPROTEIN"/>
    <property type="match status" value="1"/>
</dbReference>
<accession>A0A8S5PND8</accession>
<proteinExistence type="predicted"/>